<comment type="catalytic activity">
    <reaction evidence="6">
        <text>Delta(2)-thiazoline-2-carboxylate + NADPH + 2 H(+) = L-thiazolidine-2-carboxylate + NADP(+)</text>
        <dbReference type="Rhea" id="RHEA:68072"/>
        <dbReference type="ChEBI" id="CHEBI:15378"/>
        <dbReference type="ChEBI" id="CHEBI:57783"/>
        <dbReference type="ChEBI" id="CHEBI:58349"/>
        <dbReference type="ChEBI" id="CHEBI:176895"/>
        <dbReference type="ChEBI" id="CHEBI:176896"/>
    </reaction>
    <physiologicalReaction direction="left-to-right" evidence="6">
        <dbReference type="Rhea" id="RHEA:68073"/>
    </physiologicalReaction>
</comment>
<dbReference type="InterPro" id="IPR003462">
    <property type="entry name" value="ODC_Mu_crystall"/>
</dbReference>
<evidence type="ECO:0000256" key="4">
    <source>
        <dbReference type="ARBA" id="ARBA00033420"/>
    </source>
</evidence>
<gene>
    <name evidence="18" type="primary">CRYM</name>
    <name evidence="18" type="ORF">EVAR_71906_1</name>
</gene>
<dbReference type="OrthoDB" id="41492at2759"/>
<dbReference type="EC" id="1.5.1.1" evidence="16"/>
<evidence type="ECO:0000256" key="13">
    <source>
        <dbReference type="ARBA" id="ARBA00093264"/>
    </source>
</evidence>
<dbReference type="EC" id="1.5.1.25" evidence="2"/>
<dbReference type="GO" id="GO:0042562">
    <property type="term" value="F:hormone binding"/>
    <property type="evidence" value="ECO:0007669"/>
    <property type="project" value="TreeGrafter"/>
</dbReference>
<evidence type="ECO:0000256" key="5">
    <source>
        <dbReference type="ARBA" id="ARBA00093190"/>
    </source>
</evidence>
<comment type="catalytic activity">
    <reaction evidence="7">
        <text>L-proline + NADP(+) = 1-pyrroline-2-carboxylate + NADPH + H(+)</text>
        <dbReference type="Rhea" id="RHEA:20317"/>
        <dbReference type="ChEBI" id="CHEBI:15378"/>
        <dbReference type="ChEBI" id="CHEBI:39785"/>
        <dbReference type="ChEBI" id="CHEBI:57783"/>
        <dbReference type="ChEBI" id="CHEBI:58349"/>
        <dbReference type="ChEBI" id="CHEBI:60039"/>
        <dbReference type="EC" id="1.5.1.1"/>
    </reaction>
    <physiologicalReaction direction="right-to-left" evidence="7">
        <dbReference type="Rhea" id="RHEA:20319"/>
    </physiologicalReaction>
</comment>
<sequence length="176" mass="19524">MDGTQITGWRTAAASIVATKYLYFKRFPEGIQKAIRLAIVDVVHFGEVGQDIYDQGVVYVDSMVSAKVELKDLKARIVGEVGEVIRNGKRSENERITIYQSMGIAAEDATVAQAIYDAKFNEKDCCQHVKDIAFIIGTNSFTSPLRLISKSYAAKFWLTQPSANKCISPIVLEIPK</sequence>
<comment type="catalytic activity">
    <reaction evidence="13">
        <text>L-proline + NAD(+) = 1-pyrroline-2-carboxylate + NADH + H(+)</text>
        <dbReference type="Rhea" id="RHEA:20321"/>
        <dbReference type="ChEBI" id="CHEBI:15378"/>
        <dbReference type="ChEBI" id="CHEBI:39785"/>
        <dbReference type="ChEBI" id="CHEBI:57540"/>
        <dbReference type="ChEBI" id="CHEBI:57945"/>
        <dbReference type="ChEBI" id="CHEBI:60039"/>
        <dbReference type="EC" id="1.5.1.1"/>
    </reaction>
    <physiologicalReaction direction="right-to-left" evidence="13">
        <dbReference type="Rhea" id="RHEA:20323"/>
    </physiologicalReaction>
</comment>
<organism evidence="18 19">
    <name type="scientific">Eumeta variegata</name>
    <name type="common">Bagworm moth</name>
    <name type="synonym">Eumeta japonica</name>
    <dbReference type="NCBI Taxonomy" id="151549"/>
    <lineage>
        <taxon>Eukaryota</taxon>
        <taxon>Metazoa</taxon>
        <taxon>Ecdysozoa</taxon>
        <taxon>Arthropoda</taxon>
        <taxon>Hexapoda</taxon>
        <taxon>Insecta</taxon>
        <taxon>Pterygota</taxon>
        <taxon>Neoptera</taxon>
        <taxon>Endopterygota</taxon>
        <taxon>Lepidoptera</taxon>
        <taxon>Glossata</taxon>
        <taxon>Ditrysia</taxon>
        <taxon>Tineoidea</taxon>
        <taxon>Psychidae</taxon>
        <taxon>Oiketicinae</taxon>
        <taxon>Eumeta</taxon>
    </lineage>
</organism>
<accession>A0A4C1SV36</accession>
<evidence type="ECO:0000256" key="16">
    <source>
        <dbReference type="ARBA" id="ARBA00093598"/>
    </source>
</evidence>
<evidence type="ECO:0000256" key="17">
    <source>
        <dbReference type="ARBA" id="ARBA00093650"/>
    </source>
</evidence>
<comment type="catalytic activity">
    <reaction evidence="12">
        <text>(3R)-1,4-thiomorpholine-3-carboxylate + NADP(+) = 3,4-dehydrothiomorpholine-3-carboxylate + NADPH + 2 H(+)</text>
        <dbReference type="Rhea" id="RHEA:12500"/>
        <dbReference type="ChEBI" id="CHEBI:15378"/>
        <dbReference type="ChEBI" id="CHEBI:57783"/>
        <dbReference type="ChEBI" id="CHEBI:58349"/>
        <dbReference type="ChEBI" id="CHEBI:58517"/>
        <dbReference type="ChEBI" id="CHEBI:176873"/>
        <dbReference type="EC" id="1.5.1.25"/>
    </reaction>
    <physiologicalReaction direction="right-to-left" evidence="12">
        <dbReference type="Rhea" id="RHEA:12502"/>
    </physiologicalReaction>
</comment>
<comment type="subunit">
    <text evidence="15">Homodimer. Binds the thyroid hormone triiodothyronine (T3); T3 binding inhibits enzymatic activity.</text>
</comment>
<comment type="catalytic activity">
    <reaction evidence="5">
        <text>L-pipecolate + NAD(+) = Delta(1)-piperideine-2-carboxylate + NADH + H(+)</text>
        <dbReference type="Rhea" id="RHEA:30807"/>
        <dbReference type="ChEBI" id="CHEBI:15378"/>
        <dbReference type="ChEBI" id="CHEBI:57540"/>
        <dbReference type="ChEBI" id="CHEBI:57945"/>
        <dbReference type="ChEBI" id="CHEBI:61185"/>
        <dbReference type="ChEBI" id="CHEBI:77631"/>
        <dbReference type="EC" id="1.5.1.1"/>
    </reaction>
    <physiologicalReaction direction="right-to-left" evidence="5">
        <dbReference type="Rhea" id="RHEA:30809"/>
    </physiologicalReaction>
</comment>
<dbReference type="AlphaFoldDB" id="A0A4C1SV36"/>
<comment type="catalytic activity">
    <reaction evidence="9">
        <text>(S)-cystathionine ketimine + NADPH + 2 H(+) = (3R,5S)-2,3,5,6,7-pentahydro-1,4-thiazepine-3,5-dicarboxylate + NADP(+)</text>
        <dbReference type="Rhea" id="RHEA:68036"/>
        <dbReference type="ChEBI" id="CHEBI:15378"/>
        <dbReference type="ChEBI" id="CHEBI:57783"/>
        <dbReference type="ChEBI" id="CHEBI:58349"/>
        <dbReference type="ChEBI" id="CHEBI:176808"/>
        <dbReference type="ChEBI" id="CHEBI:176810"/>
    </reaction>
    <physiologicalReaction direction="left-to-right" evidence="9">
        <dbReference type="Rhea" id="RHEA:68037"/>
    </physiologicalReaction>
</comment>
<dbReference type="Proteomes" id="UP000299102">
    <property type="component" value="Unassembled WGS sequence"/>
</dbReference>
<dbReference type="Gene3D" id="3.40.50.720">
    <property type="entry name" value="NAD(P)-binding Rossmann-like Domain"/>
    <property type="match status" value="1"/>
</dbReference>
<dbReference type="PANTHER" id="PTHR13812:SF19">
    <property type="entry name" value="KETIMINE REDUCTASE MU-CRYSTALLIN"/>
    <property type="match status" value="1"/>
</dbReference>
<evidence type="ECO:0000256" key="1">
    <source>
        <dbReference type="ARBA" id="ARBA00008903"/>
    </source>
</evidence>
<dbReference type="PANTHER" id="PTHR13812">
    <property type="entry name" value="KETIMINE REDUCTASE MU-CRYSTALLIN"/>
    <property type="match status" value="1"/>
</dbReference>
<keyword evidence="19" id="KW-1185">Reference proteome</keyword>
<evidence type="ECO:0000256" key="12">
    <source>
        <dbReference type="ARBA" id="ARBA00093263"/>
    </source>
</evidence>
<evidence type="ECO:0000256" key="11">
    <source>
        <dbReference type="ARBA" id="ARBA00093250"/>
    </source>
</evidence>
<name>A0A4C1SV36_EUMVA</name>
<comment type="catalytic activity">
    <reaction evidence="10">
        <text>(R)-lanthionine ketimine + NADPH + 2 H(+) = (3R,5R)-1,4-thiomorpholine-3,5-dicarboxylate + NADP(+)</text>
        <dbReference type="Rhea" id="RHEA:68040"/>
        <dbReference type="ChEBI" id="CHEBI:15378"/>
        <dbReference type="ChEBI" id="CHEBI:57783"/>
        <dbReference type="ChEBI" id="CHEBI:58349"/>
        <dbReference type="ChEBI" id="CHEBI:176891"/>
        <dbReference type="ChEBI" id="CHEBI:176892"/>
    </reaction>
    <physiologicalReaction direction="left-to-right" evidence="10">
        <dbReference type="Rhea" id="RHEA:68041"/>
    </physiologicalReaction>
</comment>
<comment type="catalytic activity">
    <reaction evidence="14">
        <text>L-pipecolate + NADP(+) = Delta(1)-piperideine-2-carboxylate + NADPH + H(+)</text>
        <dbReference type="Rhea" id="RHEA:12524"/>
        <dbReference type="ChEBI" id="CHEBI:15378"/>
        <dbReference type="ChEBI" id="CHEBI:57783"/>
        <dbReference type="ChEBI" id="CHEBI:58349"/>
        <dbReference type="ChEBI" id="CHEBI:61185"/>
        <dbReference type="ChEBI" id="CHEBI:77631"/>
        <dbReference type="EC" id="1.5.1.1"/>
    </reaction>
    <physiologicalReaction direction="right-to-left" evidence="14">
        <dbReference type="Rhea" id="RHEA:12526"/>
    </physiologicalReaction>
</comment>
<dbReference type="Pfam" id="PF02423">
    <property type="entry name" value="OCD_Mu_crystall"/>
    <property type="match status" value="1"/>
</dbReference>
<evidence type="ECO:0000256" key="8">
    <source>
        <dbReference type="ARBA" id="ARBA00093226"/>
    </source>
</evidence>
<comment type="catalytic activity">
    <reaction evidence="8">
        <text>(3R)-1,4-thiomorpholine-3-carboxylate + NAD(+) = 3,4-dehydrothiomorpholine-3-carboxylate + NADH + 2 H(+)</text>
        <dbReference type="Rhea" id="RHEA:12504"/>
        <dbReference type="ChEBI" id="CHEBI:15378"/>
        <dbReference type="ChEBI" id="CHEBI:57540"/>
        <dbReference type="ChEBI" id="CHEBI:57945"/>
        <dbReference type="ChEBI" id="CHEBI:58517"/>
        <dbReference type="ChEBI" id="CHEBI:176873"/>
        <dbReference type="EC" id="1.5.1.25"/>
    </reaction>
    <physiologicalReaction direction="right-to-left" evidence="8">
        <dbReference type="Rhea" id="RHEA:12506"/>
    </physiologicalReaction>
</comment>
<dbReference type="STRING" id="151549.A0A4C1SV36"/>
<evidence type="ECO:0000256" key="7">
    <source>
        <dbReference type="ARBA" id="ARBA00093203"/>
    </source>
</evidence>
<comment type="catalytic activity">
    <reaction evidence="11">
        <text>(S)-cystathionine ketimine + NADH + 2 H(+) = (3R,5S)-2,3,5,6,7-pentahydro-1,4-thiazepine-3,5-dicarboxylate + NAD(+)</text>
        <dbReference type="Rhea" id="RHEA:68032"/>
        <dbReference type="ChEBI" id="CHEBI:15378"/>
        <dbReference type="ChEBI" id="CHEBI:57540"/>
        <dbReference type="ChEBI" id="CHEBI:57945"/>
        <dbReference type="ChEBI" id="CHEBI:176808"/>
        <dbReference type="ChEBI" id="CHEBI:176810"/>
    </reaction>
    <physiologicalReaction direction="left-to-right" evidence="11">
        <dbReference type="Rhea" id="RHEA:68033"/>
    </physiologicalReaction>
</comment>
<evidence type="ECO:0000256" key="14">
    <source>
        <dbReference type="ARBA" id="ARBA00093273"/>
    </source>
</evidence>
<dbReference type="Gene3D" id="3.30.1780.10">
    <property type="entry name" value="ornithine cyclodeaminase, domain 1"/>
    <property type="match status" value="1"/>
</dbReference>
<dbReference type="SUPFAM" id="SSF51735">
    <property type="entry name" value="NAD(P)-binding Rossmann-fold domains"/>
    <property type="match status" value="1"/>
</dbReference>
<evidence type="ECO:0000256" key="3">
    <source>
        <dbReference type="ARBA" id="ARBA00015173"/>
    </source>
</evidence>
<evidence type="ECO:0000256" key="10">
    <source>
        <dbReference type="ARBA" id="ARBA00093248"/>
    </source>
</evidence>
<dbReference type="InterPro" id="IPR023401">
    <property type="entry name" value="ODC_N"/>
</dbReference>
<evidence type="ECO:0000313" key="19">
    <source>
        <dbReference type="Proteomes" id="UP000299102"/>
    </source>
</evidence>
<evidence type="ECO:0000256" key="9">
    <source>
        <dbReference type="ARBA" id="ARBA00093227"/>
    </source>
</evidence>
<comment type="similarity">
    <text evidence="1">Belongs to the ornithine cyclodeaminase/mu-crystallin family.</text>
</comment>
<evidence type="ECO:0000256" key="2">
    <source>
        <dbReference type="ARBA" id="ARBA00012883"/>
    </source>
</evidence>
<proteinExistence type="inferred from homology"/>
<evidence type="ECO:0000256" key="15">
    <source>
        <dbReference type="ARBA" id="ARBA00093567"/>
    </source>
</evidence>
<evidence type="ECO:0000256" key="6">
    <source>
        <dbReference type="ARBA" id="ARBA00093197"/>
    </source>
</evidence>
<protein>
    <recommendedName>
        <fullName evidence="3">Ketimine reductase mu-crystallin</fullName>
        <ecNumber evidence="16">1.5.1.1</ecNumber>
        <ecNumber evidence="2">1.5.1.25</ecNumber>
    </recommendedName>
    <alternativeName>
        <fullName evidence="17">1-piperideine-2-carboxylate/1-pyrroline-2-carboxylate reductase</fullName>
    </alternativeName>
    <alternativeName>
        <fullName evidence="4">NADP-regulated thyroid-hormone-binding protein</fullName>
    </alternativeName>
</protein>
<dbReference type="GO" id="GO:0005737">
    <property type="term" value="C:cytoplasm"/>
    <property type="evidence" value="ECO:0007669"/>
    <property type="project" value="TreeGrafter"/>
</dbReference>
<dbReference type="GO" id="GO:0050241">
    <property type="term" value="F:pyrroline-2-carboxylate reductase activity"/>
    <property type="evidence" value="ECO:0007669"/>
    <property type="project" value="UniProtKB-EC"/>
</dbReference>
<evidence type="ECO:0000313" key="18">
    <source>
        <dbReference type="EMBL" id="GBP06049.1"/>
    </source>
</evidence>
<dbReference type="GO" id="GO:0047127">
    <property type="term" value="F:thiomorpholine-carboxylate dehydrogenase activity"/>
    <property type="evidence" value="ECO:0007669"/>
    <property type="project" value="UniProtKB-EC"/>
</dbReference>
<comment type="caution">
    <text evidence="18">The sequence shown here is derived from an EMBL/GenBank/DDBJ whole genome shotgun (WGS) entry which is preliminary data.</text>
</comment>
<reference evidence="18 19" key="1">
    <citation type="journal article" date="2019" name="Commun. Biol.">
        <title>The bagworm genome reveals a unique fibroin gene that provides high tensile strength.</title>
        <authorList>
            <person name="Kono N."/>
            <person name="Nakamura H."/>
            <person name="Ohtoshi R."/>
            <person name="Tomita M."/>
            <person name="Numata K."/>
            <person name="Arakawa K."/>
        </authorList>
    </citation>
    <scope>NUCLEOTIDE SEQUENCE [LARGE SCALE GENOMIC DNA]</scope>
</reference>
<dbReference type="EMBL" id="BGZK01003984">
    <property type="protein sequence ID" value="GBP06049.1"/>
    <property type="molecule type" value="Genomic_DNA"/>
</dbReference>
<dbReference type="InterPro" id="IPR036291">
    <property type="entry name" value="NAD(P)-bd_dom_sf"/>
</dbReference>